<sequence>MLGWITGQEDQVADNSRAGEPPETPAPVFAIRAFKSALFGTPGADDDESTHRTTTAATTTSAALKTKNSSTNQLLNDHITLKPSSGNTGDAFKASKADLDLAVNAMASPTKSILVTPGTASNRRKTVSFGDGVVDNERKREDPFTKPNKTPTSSSNNFSSQWSANSSDGKFKPRSKLTQALMDSREKSKGTGLFSSQDLEPNPSSEGSRPSPTEDDNDDTINLNEPRSQSGKYWKAEFDSYRTKTTWEIKKLIQYRSAAKTYAKKKDEEASRLADKLREEEIKVSEMERHVTHLASTMVGESANADKEKLVQDLTKQTALALQYKHRVNSLRKLLERHGVVGNEVDDIAEQSESESSSEKTTEELRKTQQALDEAKTKIDDMKLQQSDFTKLQDLARSSEQKACELQKENASLKQTLARVKQEMSKYEGRRKEKEAKLKQREAKLETRIQEYRERLKTASQQHRDHEEDLKESFNEERRRMQEQIDQLKIKLTAIESLPHTQVRARHTESPRKNYTGVHVFDFGQNSPQKDPEDDNTADIDEPPSPSPRAKERRSYPSRYTTTAGDLDLKRAMKAMGITDEDQLAYLGESLKPPKARYQNEHHDDEEPATIPPSSPPDYPHNHHHHHHPPPSTRPRPKQKSTNTNTYRSLYAPTNTTMTSLAHHLANNLDDSHHGRPRARRSPSKYSLDAVTALPDSHVLDRAKRRQSLAAVVPRDSIPMDRKLQAQARLKQRKEETRKGKENMRTYTNQALSVLEPIS</sequence>
<protein>
    <submittedName>
        <fullName evidence="4">Similar to An17g00870</fullName>
    </submittedName>
</protein>
<evidence type="ECO:0000256" key="2">
    <source>
        <dbReference type="SAM" id="MobiDB-lite"/>
    </source>
</evidence>
<feature type="compositionally biased region" description="Low complexity" evidence="2">
    <location>
        <begin position="153"/>
        <end position="167"/>
    </location>
</feature>
<feature type="compositionally biased region" description="Basic and acidic residues" evidence="2">
    <location>
        <begin position="357"/>
        <end position="369"/>
    </location>
</feature>
<dbReference type="InterPro" id="IPR021589">
    <property type="entry name" value="Cut12"/>
</dbReference>
<feature type="region of interest" description="Disordered" evidence="2">
    <location>
        <begin position="115"/>
        <end position="228"/>
    </location>
</feature>
<feature type="compositionally biased region" description="Pro residues" evidence="2">
    <location>
        <begin position="610"/>
        <end position="619"/>
    </location>
</feature>
<dbReference type="Pfam" id="PF11500">
    <property type="entry name" value="Cut12"/>
    <property type="match status" value="1"/>
</dbReference>
<feature type="compositionally biased region" description="Basic residues" evidence="2">
    <location>
        <begin position="622"/>
        <end position="639"/>
    </location>
</feature>
<name>A0A124BYG3_ASPNG</name>
<evidence type="ECO:0000313" key="4">
    <source>
        <dbReference type="EMBL" id="GAQ45438.1"/>
    </source>
</evidence>
<feature type="compositionally biased region" description="Polar residues" evidence="2">
    <location>
        <begin position="193"/>
        <end position="211"/>
    </location>
</feature>
<dbReference type="VEuPathDB" id="FungiDB:ATCC64974_64880"/>
<reference evidence="5" key="1">
    <citation type="journal article" date="2016" name="Genome Announc.">
        <title>Draft genome sequence of Aspergillus niger strain An76.</title>
        <authorList>
            <person name="Gong W."/>
            <person name="Cheng Z."/>
            <person name="Zhang H."/>
            <person name="Liu L."/>
            <person name="Gao P."/>
            <person name="Wang L."/>
        </authorList>
    </citation>
    <scope>NUCLEOTIDE SEQUENCE [LARGE SCALE GENOMIC DNA]</scope>
    <source>
        <strain evidence="5">An76</strain>
    </source>
</reference>
<feature type="region of interest" description="Disordered" evidence="2">
    <location>
        <begin position="501"/>
        <end position="565"/>
    </location>
</feature>
<dbReference type="PaxDb" id="5061-CADANGAP00013234"/>
<dbReference type="Proteomes" id="UP000068243">
    <property type="component" value="Unassembled WGS sequence"/>
</dbReference>
<proteinExistence type="predicted"/>
<accession>A0A124BYG3</accession>
<feature type="region of interest" description="Disordered" evidence="2">
    <location>
        <begin position="345"/>
        <end position="369"/>
    </location>
</feature>
<feature type="compositionally biased region" description="Acidic residues" evidence="2">
    <location>
        <begin position="532"/>
        <end position="542"/>
    </location>
</feature>
<feature type="region of interest" description="Disordered" evidence="2">
    <location>
        <begin position="1"/>
        <end position="25"/>
    </location>
</feature>
<organism evidence="4 5">
    <name type="scientific">Aspergillus niger</name>
    <dbReference type="NCBI Taxonomy" id="5061"/>
    <lineage>
        <taxon>Eukaryota</taxon>
        <taxon>Fungi</taxon>
        <taxon>Dikarya</taxon>
        <taxon>Ascomycota</taxon>
        <taxon>Pezizomycotina</taxon>
        <taxon>Eurotiomycetes</taxon>
        <taxon>Eurotiomycetidae</taxon>
        <taxon>Eurotiales</taxon>
        <taxon>Aspergillaceae</taxon>
        <taxon>Aspergillus</taxon>
        <taxon>Aspergillus subgen. Circumdati</taxon>
    </lineage>
</organism>
<feature type="region of interest" description="Disordered" evidence="2">
    <location>
        <begin position="456"/>
        <end position="482"/>
    </location>
</feature>
<dbReference type="VEuPathDB" id="FungiDB:M747DRAFT_331417"/>
<comment type="caution">
    <text evidence="4">The sequence shown here is derived from an EMBL/GenBank/DDBJ whole genome shotgun (WGS) entry which is preliminary data.</text>
</comment>
<gene>
    <name evidence="4" type="ORF">ABL_08099</name>
</gene>
<dbReference type="AlphaFoldDB" id="A0A124BYG3"/>
<feature type="region of interest" description="Disordered" evidence="2">
    <location>
        <begin position="596"/>
        <end position="644"/>
    </location>
</feature>
<dbReference type="EMBL" id="BCMY01000016">
    <property type="protein sequence ID" value="GAQ45438.1"/>
    <property type="molecule type" value="Genomic_DNA"/>
</dbReference>
<feature type="compositionally biased region" description="Low complexity" evidence="2">
    <location>
        <begin position="52"/>
        <end position="64"/>
    </location>
</feature>
<feature type="coiled-coil region" evidence="1">
    <location>
        <begin position="263"/>
        <end position="290"/>
    </location>
</feature>
<evidence type="ECO:0000313" key="5">
    <source>
        <dbReference type="Proteomes" id="UP000068243"/>
    </source>
</evidence>
<keyword evidence="1" id="KW-0175">Coiled coil</keyword>
<feature type="domain" description="Spindle pole body-associated protein cut12" evidence="3">
    <location>
        <begin position="172"/>
        <end position="307"/>
    </location>
</feature>
<feature type="compositionally biased region" description="Basic and acidic residues" evidence="2">
    <location>
        <begin position="135"/>
        <end position="144"/>
    </location>
</feature>
<evidence type="ECO:0000259" key="3">
    <source>
        <dbReference type="Pfam" id="PF11500"/>
    </source>
</evidence>
<feature type="region of interest" description="Disordered" evidence="2">
    <location>
        <begin position="40"/>
        <end position="64"/>
    </location>
</feature>
<dbReference type="OrthoDB" id="5383703at2759"/>
<evidence type="ECO:0000256" key="1">
    <source>
        <dbReference type="SAM" id="Coils"/>
    </source>
</evidence>
<dbReference type="VEuPathDB" id="FungiDB:An17g00870"/>
<dbReference type="OMA" id="QEMSKYE"/>
<dbReference type="VEuPathDB" id="FungiDB:ASPNIDRAFT2_1107788"/>